<dbReference type="OrthoDB" id="9811121at2"/>
<evidence type="ECO:0000256" key="1">
    <source>
        <dbReference type="ARBA" id="ARBA00010613"/>
    </source>
</evidence>
<protein>
    <submittedName>
        <fullName evidence="4">Omega-amidase Nit</fullName>
        <ecNumber evidence="4">3.5.1.3</ecNumber>
    </submittedName>
</protein>
<sequence>MGVVRVGLIQMLVEESKEKNLSRAEEMVREAAGRGAGLVVLPEMFNCPYSNEFFPPYAEQEGGYTWQRLSRMAGERRVFLVGGSVPERGEDGRIYNTSYIFDDRGRQIGKHRKVHLFDIDVEGQYFRESEILAPGSRATVFATPYGRMGVMICYDLRFPELARLLVQKGALVLVVPAAFNMTTGPAHWELLFRCRALDNQVFALGVAPARDEKASYVSYANSLIADPWGRVVVRLGEEEGILVEDLDLGEVEKIRAALPLLKHIRRDLYEVREKLQD</sequence>
<dbReference type="CDD" id="cd07572">
    <property type="entry name" value="nit"/>
    <property type="match status" value="1"/>
</dbReference>
<dbReference type="EMBL" id="CP003732">
    <property type="protein sequence ID" value="AFV10711.1"/>
    <property type="molecule type" value="Genomic_DNA"/>
</dbReference>
<dbReference type="AlphaFoldDB" id="K4LCP6"/>
<reference evidence="4 5" key="1">
    <citation type="journal article" date="2012" name="BMC Genomics">
        <title>Genome-guided analysis of physiological and morphological traits of the fermentative acetate oxidizer Thermacetogenium phaeum.</title>
        <authorList>
            <person name="Oehler D."/>
            <person name="Poehlein A."/>
            <person name="Leimbach A."/>
            <person name="Muller N."/>
            <person name="Daniel R."/>
            <person name="Gottschalk G."/>
            <person name="Schink B."/>
        </authorList>
    </citation>
    <scope>NUCLEOTIDE SEQUENCE [LARGE SCALE GENOMIC DNA]</scope>
    <source>
        <strain evidence="5">ATCC BAA-254 / DSM 26808 / PB</strain>
    </source>
</reference>
<dbReference type="SUPFAM" id="SSF56317">
    <property type="entry name" value="Carbon-nitrogen hydrolase"/>
    <property type="match status" value="1"/>
</dbReference>
<dbReference type="RefSeq" id="WP_015049629.1">
    <property type="nucleotide sequence ID" value="NC_018870.1"/>
</dbReference>
<dbReference type="InterPro" id="IPR036526">
    <property type="entry name" value="C-N_Hydrolase_sf"/>
</dbReference>
<dbReference type="GO" id="GO:0006528">
    <property type="term" value="P:asparagine metabolic process"/>
    <property type="evidence" value="ECO:0007669"/>
    <property type="project" value="TreeGrafter"/>
</dbReference>
<evidence type="ECO:0000313" key="4">
    <source>
        <dbReference type="EMBL" id="AFV10711.1"/>
    </source>
</evidence>
<dbReference type="PROSITE" id="PS01227">
    <property type="entry name" value="UPF0012"/>
    <property type="match status" value="1"/>
</dbReference>
<accession>K4LCP6</accession>
<dbReference type="PANTHER" id="PTHR23088:SF30">
    <property type="entry name" value="OMEGA-AMIDASE NIT2"/>
    <property type="match status" value="1"/>
</dbReference>
<keyword evidence="2 4" id="KW-0378">Hydrolase</keyword>
<organism evidence="4 5">
    <name type="scientific">Thermacetogenium phaeum (strain ATCC BAA-254 / DSM 26808 / PB)</name>
    <dbReference type="NCBI Taxonomy" id="1089553"/>
    <lineage>
        <taxon>Bacteria</taxon>
        <taxon>Bacillati</taxon>
        <taxon>Bacillota</taxon>
        <taxon>Clostridia</taxon>
        <taxon>Thermoanaerobacterales</taxon>
        <taxon>Thermoanaerobacteraceae</taxon>
        <taxon>Thermacetogenium</taxon>
    </lineage>
</organism>
<dbReference type="Gene3D" id="3.60.110.10">
    <property type="entry name" value="Carbon-nitrogen hydrolase"/>
    <property type="match status" value="1"/>
</dbReference>
<dbReference type="GO" id="GO:0006541">
    <property type="term" value="P:glutamine metabolic process"/>
    <property type="evidence" value="ECO:0007669"/>
    <property type="project" value="TreeGrafter"/>
</dbReference>
<gene>
    <name evidence="4" type="primary">nit</name>
    <name evidence="4" type="ordered locus">Tph_c04690</name>
</gene>
<dbReference type="InterPro" id="IPR045254">
    <property type="entry name" value="Nit1/2_C-N_Hydrolase"/>
</dbReference>
<comment type="similarity">
    <text evidence="1">Belongs to the carbon-nitrogen hydrolase superfamily. NIT1/NIT2 family.</text>
</comment>
<dbReference type="HOGENOM" id="CLU_030130_1_0_9"/>
<dbReference type="PROSITE" id="PS50263">
    <property type="entry name" value="CN_HYDROLASE"/>
    <property type="match status" value="1"/>
</dbReference>
<dbReference type="eggNOG" id="COG0388">
    <property type="taxonomic scope" value="Bacteria"/>
</dbReference>
<keyword evidence="5" id="KW-1185">Reference proteome</keyword>
<dbReference type="InterPro" id="IPR003010">
    <property type="entry name" value="C-N_Hydrolase"/>
</dbReference>
<feature type="domain" description="CN hydrolase" evidence="3">
    <location>
        <begin position="4"/>
        <end position="248"/>
    </location>
</feature>
<dbReference type="EC" id="3.5.1.3" evidence="4"/>
<evidence type="ECO:0000313" key="5">
    <source>
        <dbReference type="Proteomes" id="UP000000467"/>
    </source>
</evidence>
<dbReference type="InterPro" id="IPR001110">
    <property type="entry name" value="UPF0012_CS"/>
</dbReference>
<evidence type="ECO:0000259" key="3">
    <source>
        <dbReference type="PROSITE" id="PS50263"/>
    </source>
</evidence>
<dbReference type="GO" id="GO:0006107">
    <property type="term" value="P:oxaloacetate metabolic process"/>
    <property type="evidence" value="ECO:0007669"/>
    <property type="project" value="TreeGrafter"/>
</dbReference>
<evidence type="ECO:0000256" key="2">
    <source>
        <dbReference type="ARBA" id="ARBA00022801"/>
    </source>
</evidence>
<dbReference type="Proteomes" id="UP000000467">
    <property type="component" value="Chromosome"/>
</dbReference>
<dbReference type="STRING" id="1089553.Tph_c04690"/>
<dbReference type="Pfam" id="PF00795">
    <property type="entry name" value="CN_hydrolase"/>
    <property type="match status" value="1"/>
</dbReference>
<dbReference type="GO" id="GO:0050152">
    <property type="term" value="F:omega-amidase activity"/>
    <property type="evidence" value="ECO:0007669"/>
    <property type="project" value="UniProtKB-EC"/>
</dbReference>
<proteinExistence type="inferred from homology"/>
<dbReference type="KEGG" id="tpz:Tph_c04690"/>
<name>K4LCP6_THEPS</name>
<dbReference type="PANTHER" id="PTHR23088">
    <property type="entry name" value="NITRILASE-RELATED"/>
    <property type="match status" value="1"/>
</dbReference>